<dbReference type="RefSeq" id="WP_058510249.1">
    <property type="nucleotide sequence ID" value="NZ_LNYY01000019.1"/>
</dbReference>
<evidence type="ECO:0000313" key="2">
    <source>
        <dbReference type="Proteomes" id="UP000054926"/>
    </source>
</evidence>
<keyword evidence="2" id="KW-1185">Reference proteome</keyword>
<gene>
    <name evidence="1" type="ORF">Lste_1289</name>
</gene>
<name>A0A0W0ZH50_9GAMM</name>
<dbReference type="EMBL" id="LNYY01000019">
    <property type="protein sequence ID" value="KTD68131.1"/>
    <property type="molecule type" value="Genomic_DNA"/>
</dbReference>
<evidence type="ECO:0000313" key="1">
    <source>
        <dbReference type="EMBL" id="KTD68131.1"/>
    </source>
</evidence>
<dbReference type="AlphaFoldDB" id="A0A0W0ZH50"/>
<comment type="caution">
    <text evidence="1">The sequence shown here is derived from an EMBL/GenBank/DDBJ whole genome shotgun (WGS) entry which is preliminary data.</text>
</comment>
<dbReference type="STRING" id="947033.Lste_1289"/>
<dbReference type="PATRIC" id="fig|947033.5.peg.1374"/>
<dbReference type="OrthoDB" id="5295974at2"/>
<organism evidence="1 2">
    <name type="scientific">Legionella steelei</name>
    <dbReference type="NCBI Taxonomy" id="947033"/>
    <lineage>
        <taxon>Bacteria</taxon>
        <taxon>Pseudomonadati</taxon>
        <taxon>Pseudomonadota</taxon>
        <taxon>Gammaproteobacteria</taxon>
        <taxon>Legionellales</taxon>
        <taxon>Legionellaceae</taxon>
        <taxon>Legionella</taxon>
    </lineage>
</organism>
<reference evidence="1 2" key="1">
    <citation type="submission" date="2015-11" db="EMBL/GenBank/DDBJ databases">
        <title>Genomic analysis of 38 Legionella species identifies large and diverse effector repertoires.</title>
        <authorList>
            <person name="Burstein D."/>
            <person name="Amaro F."/>
            <person name="Zusman T."/>
            <person name="Lifshitz Z."/>
            <person name="Cohen O."/>
            <person name="Gilbert J.A."/>
            <person name="Pupko T."/>
            <person name="Shuman H.A."/>
            <person name="Segal G."/>
        </authorList>
    </citation>
    <scope>NUCLEOTIDE SEQUENCE [LARGE SCALE GENOMIC DNA]</scope>
    <source>
        <strain evidence="1 2">IMVS3376</strain>
    </source>
</reference>
<dbReference type="Proteomes" id="UP000054926">
    <property type="component" value="Unassembled WGS sequence"/>
</dbReference>
<accession>A0A0W0ZH50</accession>
<sequence length="269" mass="31413">MYVVINSECHSIPEQARQLKSEGNALLNFLLNLGYVSENPPLADLLKQYHTLDGEWLVLTPVRWEATHNDAMIVALGRDVSFGESESRAWFDLFSQYLAEEDIILYYHDAETWLLCNNKKYPLNAKPPHHLLHQSLLPELTQLDTAMHWQKFITESQMLFASRPNQTLINGLWVWGNSKLKEKEPINICVDAHFLSLAQLCSRHVSLYHEGVALKDYQILLFSELSSLSKQHQEELKKMPIHWYWNNTAYSMNTGSWYARLWRKLIHAY</sequence>
<proteinExistence type="predicted"/>
<evidence type="ECO:0008006" key="3">
    <source>
        <dbReference type="Google" id="ProtNLM"/>
    </source>
</evidence>
<protein>
    <recommendedName>
        <fullName evidence="3">Cofactor-independent phosphoglycerate mutase</fullName>
    </recommendedName>
</protein>